<gene>
    <name evidence="6" type="ORF">BCV69DRAFT_282758</name>
</gene>
<evidence type="ECO:0000256" key="4">
    <source>
        <dbReference type="SAM" id="MobiDB-lite"/>
    </source>
</evidence>
<keyword evidence="1" id="KW-0677">Repeat</keyword>
<dbReference type="GO" id="GO:0005524">
    <property type="term" value="F:ATP binding"/>
    <property type="evidence" value="ECO:0007669"/>
    <property type="project" value="UniProtKB-KW"/>
</dbReference>
<feature type="domain" description="ABC transporter" evidence="5">
    <location>
        <begin position="554"/>
        <end position="769"/>
    </location>
</feature>
<feature type="compositionally biased region" description="Low complexity" evidence="4">
    <location>
        <begin position="311"/>
        <end position="322"/>
    </location>
</feature>
<dbReference type="InterPro" id="IPR027417">
    <property type="entry name" value="P-loop_NTPase"/>
</dbReference>
<sequence length="770" mass="85158">MATEVLTKNLPNIDPPILSYLAGYIDDPESHLDPNPLILETVSSLLSSYLQSTSESPQDAAKRVHAVLDEIQKLLPETNEDVDSGEGKSGPLRLEKVVEMRKIGALNTRGTNVLTGGGGGIIDLATGSVARATTIDVKKLEKQEAKTRAKLQKRAQRDLYESSNVVEQAKRAQELANYEEMFTTVNTLETVGSKGKNKDIHLPGIDLNFGSNRILTSATLNIASGRRYGLIGRNGVGKSTLLRHLALRDIPVPKHISMLYVEQEMVGDDTPALEAVLKADVWRERLMREEREVNAKLETLEKKLADAAQAAKAESKASTTDANNDLSKGSAGDIHTRQMEIQKDELSARLGDLQAQLIEMEADTGPSRAAALLDGLGIVAADQMRPTKSFSGGWRMRLALARALFCKPDLLLLDEPSNNLDLNAIAWLEDYLVNNWTSSLLVVSHDRAFLNAVATDIIHQHSERLDYYKGNFAQFYETRIERRKNQQREYEAYVLKRDHLQAFIDRWRVNANRAAQAQSKIKELEKLPVVEPPEKEDSVTFRLPETEKLAPPLLLLDEVDFGYTPEKLLLRDVNIGVTMDSRIAVVGSNGAGKSTMLKLLFGDLKPLKGEQKRNGKLRVGLFTQHHLDMLDLNASPVGFLMARFPGRTEQEYRAHLGAFGITGLTGLQKIATLSGGQKSRVAFAQISMMRPHVLLLDEPTNHLDIEGLDALMAAIKAWNGGVITISHDTRFVENVASELWVVDGGKVEKFSGSVTAYKQLIVAMNKQKQT</sequence>
<dbReference type="Proteomes" id="UP000245942">
    <property type="component" value="Unassembled WGS sequence"/>
</dbReference>
<feature type="region of interest" description="Disordered" evidence="4">
    <location>
        <begin position="311"/>
        <end position="333"/>
    </location>
</feature>
<feature type="non-terminal residue" evidence="6">
    <location>
        <position position="770"/>
    </location>
</feature>
<dbReference type="RefSeq" id="XP_025347709.1">
    <property type="nucleotide sequence ID" value="XM_025492462.1"/>
</dbReference>
<dbReference type="InterPro" id="IPR032781">
    <property type="entry name" value="ABC_tran_Xtn"/>
</dbReference>
<dbReference type="PROSITE" id="PS00211">
    <property type="entry name" value="ABC_TRANSPORTER_1"/>
    <property type="match status" value="2"/>
</dbReference>
<accession>A0A316U5P3</accession>
<dbReference type="SMART" id="SM00382">
    <property type="entry name" value="AAA"/>
    <property type="match status" value="2"/>
</dbReference>
<dbReference type="InterPro" id="IPR050611">
    <property type="entry name" value="ABCF"/>
</dbReference>
<dbReference type="GeneID" id="37014196"/>
<dbReference type="OrthoDB" id="2110130at2759"/>
<feature type="domain" description="ABC transporter" evidence="5">
    <location>
        <begin position="200"/>
        <end position="495"/>
    </location>
</feature>
<dbReference type="AlphaFoldDB" id="A0A316U5P3"/>
<dbReference type="CDD" id="cd03221">
    <property type="entry name" value="ABCF_EF-3"/>
    <property type="match status" value="2"/>
</dbReference>
<evidence type="ECO:0000256" key="3">
    <source>
        <dbReference type="ARBA" id="ARBA00022840"/>
    </source>
</evidence>
<evidence type="ECO:0000313" key="6">
    <source>
        <dbReference type="EMBL" id="PWN20549.1"/>
    </source>
</evidence>
<dbReference type="InterPro" id="IPR017871">
    <property type="entry name" value="ABC_transporter-like_CS"/>
</dbReference>
<reference evidence="6 7" key="1">
    <citation type="journal article" date="2018" name="Mol. Biol. Evol.">
        <title>Broad Genomic Sampling Reveals a Smut Pathogenic Ancestry of the Fungal Clade Ustilaginomycotina.</title>
        <authorList>
            <person name="Kijpornyongpan T."/>
            <person name="Mondo S.J."/>
            <person name="Barry K."/>
            <person name="Sandor L."/>
            <person name="Lee J."/>
            <person name="Lipzen A."/>
            <person name="Pangilinan J."/>
            <person name="LaButti K."/>
            <person name="Hainaut M."/>
            <person name="Henrissat B."/>
            <person name="Grigoriev I.V."/>
            <person name="Spatafora J.W."/>
            <person name="Aime M.C."/>
        </authorList>
    </citation>
    <scope>NUCLEOTIDE SEQUENCE [LARGE SCALE GENOMIC DNA]</scope>
    <source>
        <strain evidence="6 7">MCA 4718</strain>
    </source>
</reference>
<dbReference type="STRING" id="1684307.A0A316U5P3"/>
<dbReference type="PANTHER" id="PTHR19211:SF117">
    <property type="entry name" value="ATP-BINDING CASSETTE SUB-FAMILY F MEMBER 3"/>
    <property type="match status" value="1"/>
</dbReference>
<evidence type="ECO:0000256" key="1">
    <source>
        <dbReference type="ARBA" id="ARBA00022737"/>
    </source>
</evidence>
<keyword evidence="2" id="KW-0547">Nucleotide-binding</keyword>
<dbReference type="InterPro" id="IPR003593">
    <property type="entry name" value="AAA+_ATPase"/>
</dbReference>
<dbReference type="Pfam" id="PF00005">
    <property type="entry name" value="ABC_tran"/>
    <property type="match status" value="2"/>
</dbReference>
<proteinExistence type="predicted"/>
<dbReference type="EMBL" id="KZ819327">
    <property type="protein sequence ID" value="PWN20549.1"/>
    <property type="molecule type" value="Genomic_DNA"/>
</dbReference>
<dbReference type="FunFam" id="3.40.50.300:FF:000104">
    <property type="entry name" value="ATP-binding cassette sub-family F member 3"/>
    <property type="match status" value="1"/>
</dbReference>
<evidence type="ECO:0000256" key="2">
    <source>
        <dbReference type="ARBA" id="ARBA00022741"/>
    </source>
</evidence>
<dbReference type="InterPro" id="IPR003439">
    <property type="entry name" value="ABC_transporter-like_ATP-bd"/>
</dbReference>
<organism evidence="6 7">
    <name type="scientific">Pseudomicrostroma glucosiphilum</name>
    <dbReference type="NCBI Taxonomy" id="1684307"/>
    <lineage>
        <taxon>Eukaryota</taxon>
        <taxon>Fungi</taxon>
        <taxon>Dikarya</taxon>
        <taxon>Basidiomycota</taxon>
        <taxon>Ustilaginomycotina</taxon>
        <taxon>Exobasidiomycetes</taxon>
        <taxon>Microstromatales</taxon>
        <taxon>Microstromatales incertae sedis</taxon>
        <taxon>Pseudomicrostroma</taxon>
    </lineage>
</organism>
<evidence type="ECO:0000313" key="7">
    <source>
        <dbReference type="Proteomes" id="UP000245942"/>
    </source>
</evidence>
<dbReference type="SUPFAM" id="SSF52540">
    <property type="entry name" value="P-loop containing nucleoside triphosphate hydrolases"/>
    <property type="match status" value="2"/>
</dbReference>
<protein>
    <submittedName>
        <fullName evidence="6">Putative positive effector protein GCN20</fullName>
    </submittedName>
</protein>
<dbReference type="PROSITE" id="PS50893">
    <property type="entry name" value="ABC_TRANSPORTER_2"/>
    <property type="match status" value="2"/>
</dbReference>
<dbReference type="GO" id="GO:0016887">
    <property type="term" value="F:ATP hydrolysis activity"/>
    <property type="evidence" value="ECO:0007669"/>
    <property type="project" value="InterPro"/>
</dbReference>
<dbReference type="PANTHER" id="PTHR19211">
    <property type="entry name" value="ATP-BINDING TRANSPORT PROTEIN-RELATED"/>
    <property type="match status" value="1"/>
</dbReference>
<dbReference type="Gene3D" id="3.40.50.300">
    <property type="entry name" value="P-loop containing nucleotide triphosphate hydrolases"/>
    <property type="match status" value="2"/>
</dbReference>
<dbReference type="FunFam" id="3.40.50.300:FF:002454">
    <property type="entry name" value="Chromosome 10, whole genome shotgun sequence"/>
    <property type="match status" value="1"/>
</dbReference>
<keyword evidence="3" id="KW-0067">ATP-binding</keyword>
<dbReference type="Pfam" id="PF12848">
    <property type="entry name" value="ABC_tran_Xtn"/>
    <property type="match status" value="1"/>
</dbReference>
<keyword evidence="7" id="KW-1185">Reference proteome</keyword>
<evidence type="ECO:0000259" key="5">
    <source>
        <dbReference type="PROSITE" id="PS50893"/>
    </source>
</evidence>
<name>A0A316U5P3_9BASI</name>